<gene>
    <name evidence="1" type="ORF">GCM10008938_06080</name>
</gene>
<dbReference type="Proteomes" id="UP000632222">
    <property type="component" value="Unassembled WGS sequence"/>
</dbReference>
<dbReference type="Gene3D" id="3.40.50.1820">
    <property type="entry name" value="alpha/beta hydrolase"/>
    <property type="match status" value="1"/>
</dbReference>
<sequence>MSVLEVLQMGTRAWSDPRTVRVYIPDHLNPREARVLVMLDGQNAFDQSTAFIESWNAHQVLQGRALKGEAFAIVAINNAGEAHARLHEYNLKKGAPALGEAIFSDILPKVGREYGLKMHGQNIAVMGAGLAGVCALYLGLRYSVALTACISPSLWVWGADVNAFVQASQGNNRIYLDTGTHEAGAHALNQENLKKVRSLREDLIRTGHQVAYQEVAGGTHSEKHWRLRLPLVLDAFMNFDEVSRIWH</sequence>
<dbReference type="PANTHER" id="PTHR48098:SF6">
    <property type="entry name" value="FERRI-BACILLIBACTIN ESTERASE BESA"/>
    <property type="match status" value="1"/>
</dbReference>
<dbReference type="InterPro" id="IPR029058">
    <property type="entry name" value="AB_hydrolase_fold"/>
</dbReference>
<organism evidence="1 2">
    <name type="scientific">Deinococcus roseus</name>
    <dbReference type="NCBI Taxonomy" id="392414"/>
    <lineage>
        <taxon>Bacteria</taxon>
        <taxon>Thermotogati</taxon>
        <taxon>Deinococcota</taxon>
        <taxon>Deinococci</taxon>
        <taxon>Deinococcales</taxon>
        <taxon>Deinococcaceae</taxon>
        <taxon>Deinococcus</taxon>
    </lineage>
</organism>
<keyword evidence="2" id="KW-1185">Reference proteome</keyword>
<accession>A0ABQ2CV82</accession>
<evidence type="ECO:0000313" key="2">
    <source>
        <dbReference type="Proteomes" id="UP000632222"/>
    </source>
</evidence>
<protein>
    <recommendedName>
        <fullName evidence="3">Esterase</fullName>
    </recommendedName>
</protein>
<evidence type="ECO:0000313" key="1">
    <source>
        <dbReference type="EMBL" id="GGJ22643.1"/>
    </source>
</evidence>
<dbReference type="PANTHER" id="PTHR48098">
    <property type="entry name" value="ENTEROCHELIN ESTERASE-RELATED"/>
    <property type="match status" value="1"/>
</dbReference>
<name>A0ABQ2CV82_9DEIO</name>
<dbReference type="Pfam" id="PF00756">
    <property type="entry name" value="Esterase"/>
    <property type="match status" value="1"/>
</dbReference>
<dbReference type="EMBL" id="BMOD01000002">
    <property type="protein sequence ID" value="GGJ22643.1"/>
    <property type="molecule type" value="Genomic_DNA"/>
</dbReference>
<proteinExistence type="predicted"/>
<evidence type="ECO:0008006" key="3">
    <source>
        <dbReference type="Google" id="ProtNLM"/>
    </source>
</evidence>
<comment type="caution">
    <text evidence="1">The sequence shown here is derived from an EMBL/GenBank/DDBJ whole genome shotgun (WGS) entry which is preliminary data.</text>
</comment>
<dbReference type="SUPFAM" id="SSF53474">
    <property type="entry name" value="alpha/beta-Hydrolases"/>
    <property type="match status" value="1"/>
</dbReference>
<reference evidence="2" key="1">
    <citation type="journal article" date="2019" name="Int. J. Syst. Evol. Microbiol.">
        <title>The Global Catalogue of Microorganisms (GCM) 10K type strain sequencing project: providing services to taxonomists for standard genome sequencing and annotation.</title>
        <authorList>
            <consortium name="The Broad Institute Genomics Platform"/>
            <consortium name="The Broad Institute Genome Sequencing Center for Infectious Disease"/>
            <person name="Wu L."/>
            <person name="Ma J."/>
        </authorList>
    </citation>
    <scope>NUCLEOTIDE SEQUENCE [LARGE SCALE GENOMIC DNA]</scope>
    <source>
        <strain evidence="2">JCM 14370</strain>
    </source>
</reference>
<dbReference type="InterPro" id="IPR000801">
    <property type="entry name" value="Esterase-like"/>
</dbReference>
<dbReference type="InterPro" id="IPR050583">
    <property type="entry name" value="Mycobacterial_A85_antigen"/>
</dbReference>